<dbReference type="AlphaFoldDB" id="A0A1B6IN80"/>
<accession>A0A1B6IN80</accession>
<evidence type="ECO:0000259" key="4">
    <source>
        <dbReference type="PROSITE" id="PS50994"/>
    </source>
</evidence>
<feature type="domain" description="Integrase catalytic" evidence="4">
    <location>
        <begin position="404"/>
        <end position="566"/>
    </location>
</feature>
<dbReference type="Gene3D" id="3.30.420.10">
    <property type="entry name" value="Ribonuclease H-like superfamily/Ribonuclease H"/>
    <property type="match status" value="1"/>
</dbReference>
<dbReference type="Gene3D" id="3.30.70.270">
    <property type="match status" value="1"/>
</dbReference>
<dbReference type="GO" id="GO:0003676">
    <property type="term" value="F:nucleic acid binding"/>
    <property type="evidence" value="ECO:0007669"/>
    <property type="project" value="InterPro"/>
</dbReference>
<dbReference type="InterPro" id="IPR043502">
    <property type="entry name" value="DNA/RNA_pol_sf"/>
</dbReference>
<feature type="non-terminal residue" evidence="5">
    <location>
        <position position="1"/>
    </location>
</feature>
<dbReference type="EMBL" id="GECU01019322">
    <property type="protein sequence ID" value="JAS88384.1"/>
    <property type="molecule type" value="Transcribed_RNA"/>
</dbReference>
<reference evidence="5" key="1">
    <citation type="submission" date="2015-11" db="EMBL/GenBank/DDBJ databases">
        <title>De novo transcriptome assembly of four potential Pierce s Disease insect vectors from Arizona vineyards.</title>
        <authorList>
            <person name="Tassone E.E."/>
        </authorList>
    </citation>
    <scope>NUCLEOTIDE SEQUENCE</scope>
</reference>
<feature type="region of interest" description="Disordered" evidence="3">
    <location>
        <begin position="215"/>
        <end position="234"/>
    </location>
</feature>
<dbReference type="PANTHER" id="PTHR37984:SF5">
    <property type="entry name" value="PROTEIN NYNRIN-LIKE"/>
    <property type="match status" value="1"/>
</dbReference>
<dbReference type="GO" id="GO:0015074">
    <property type="term" value="P:DNA integration"/>
    <property type="evidence" value="ECO:0007669"/>
    <property type="project" value="InterPro"/>
</dbReference>
<proteinExistence type="predicted"/>
<evidence type="ECO:0000313" key="5">
    <source>
        <dbReference type="EMBL" id="JAS88384.1"/>
    </source>
</evidence>
<gene>
    <name evidence="5" type="ORF">g.55118</name>
</gene>
<evidence type="ECO:0000256" key="1">
    <source>
        <dbReference type="ARBA" id="ARBA00012493"/>
    </source>
</evidence>
<dbReference type="Pfam" id="PF17919">
    <property type="entry name" value="RT_RNaseH_2"/>
    <property type="match status" value="1"/>
</dbReference>
<dbReference type="InterPro" id="IPR036397">
    <property type="entry name" value="RNaseH_sf"/>
</dbReference>
<dbReference type="InterPro" id="IPR043128">
    <property type="entry name" value="Rev_trsase/Diguanyl_cyclase"/>
</dbReference>
<dbReference type="SUPFAM" id="SSF56672">
    <property type="entry name" value="DNA/RNA polymerases"/>
    <property type="match status" value="1"/>
</dbReference>
<dbReference type="InterPro" id="IPR012337">
    <property type="entry name" value="RNaseH-like_sf"/>
</dbReference>
<dbReference type="InterPro" id="IPR001584">
    <property type="entry name" value="Integrase_cat-core"/>
</dbReference>
<organism evidence="5">
    <name type="scientific">Homalodisca liturata</name>
    <dbReference type="NCBI Taxonomy" id="320908"/>
    <lineage>
        <taxon>Eukaryota</taxon>
        <taxon>Metazoa</taxon>
        <taxon>Ecdysozoa</taxon>
        <taxon>Arthropoda</taxon>
        <taxon>Hexapoda</taxon>
        <taxon>Insecta</taxon>
        <taxon>Pterygota</taxon>
        <taxon>Neoptera</taxon>
        <taxon>Paraneoptera</taxon>
        <taxon>Hemiptera</taxon>
        <taxon>Auchenorrhyncha</taxon>
        <taxon>Membracoidea</taxon>
        <taxon>Cicadellidae</taxon>
        <taxon>Cicadellinae</taxon>
        <taxon>Proconiini</taxon>
        <taxon>Homalodisca</taxon>
    </lineage>
</organism>
<dbReference type="Pfam" id="PF17921">
    <property type="entry name" value="Integrase_H2C2"/>
    <property type="match status" value="1"/>
</dbReference>
<dbReference type="InterPro" id="IPR041588">
    <property type="entry name" value="Integrase_H2C2"/>
</dbReference>
<dbReference type="CDD" id="cd09274">
    <property type="entry name" value="RNase_HI_RT_Ty3"/>
    <property type="match status" value="1"/>
</dbReference>
<sequence>NNTVTIDPERTRSIREFMPPKNAKQISQFLGMTNFFSKFINNYADLCNPLNRLRRKNAKFIWTSECQDSFVKLKEAIMNPPVLQLADFSKQFIVMTDASGIAAGGCLLQENDQNELMPIAYYSRKFTDAELKYTVYEKEALSALICIEKWHEFLEVRTFKLITDNQALSYVLNHKRKVGRLARWIERILNLPFEVEFKSSTDNALADALSRMFEGESTGTADPSPSDCRNGPDQDKNRLSISFCHSNSSRRQKCKPTSNVKPKMQINNKCNNKDNLWLLINDLPLAFKDLEKYQLQDKETQQIIQSVKSNSNNLCYFIKNNLLMYKRNVKSKSKIFLPLQLVDLVYEFFHSSLIGGHLGIARTQRKINQYFYRPDLDEIIKAKVKDCNVCKMSKVCQRKYEGELVSVPFKNNMDCLFIDLLGPLVRTRNSNVYLLVVVDAASKFLWLIPLRECKSAEICNKLDRIIFNNFSVPKIIVSDNAAYFTSLYFKKFLFKNFIEHRRLAPYRANGNQSERHIRNISTLLRSFYHNCHSNWDNDLGYIQLSLNTAHNESTGFAAFDLMFNHSCNNALSNLWKLNDLIGENLSKETVVNNLKRAVVNVKRSIAHNSNRQKYSEQNVKHPFKLHSLVWIRTHYLSNKVEKFCAKLAPKYVGIYRILYFLSPVTCIVQHTENVLNVKKVHIVDLKLN</sequence>
<dbReference type="PROSITE" id="PS50994">
    <property type="entry name" value="INTEGRASE"/>
    <property type="match status" value="1"/>
</dbReference>
<evidence type="ECO:0000256" key="2">
    <source>
        <dbReference type="ARBA" id="ARBA00023268"/>
    </source>
</evidence>
<dbReference type="GO" id="GO:0042575">
    <property type="term" value="C:DNA polymerase complex"/>
    <property type="evidence" value="ECO:0007669"/>
    <property type="project" value="UniProtKB-ARBA"/>
</dbReference>
<dbReference type="InterPro" id="IPR041577">
    <property type="entry name" value="RT_RNaseH_2"/>
</dbReference>
<protein>
    <recommendedName>
        <fullName evidence="1">RNA-directed DNA polymerase</fullName>
        <ecNumber evidence="1">2.7.7.49</ecNumber>
    </recommendedName>
</protein>
<dbReference type="PANTHER" id="PTHR37984">
    <property type="entry name" value="PROTEIN CBG26694"/>
    <property type="match status" value="1"/>
</dbReference>
<dbReference type="Gene3D" id="1.10.340.70">
    <property type="match status" value="1"/>
</dbReference>
<dbReference type="InterPro" id="IPR050951">
    <property type="entry name" value="Retrovirus_Pol_polyprotein"/>
</dbReference>
<dbReference type="EC" id="2.7.7.49" evidence="1"/>
<keyword evidence="2" id="KW-0511">Multifunctional enzyme</keyword>
<dbReference type="FunFam" id="3.30.70.270:FF:000020">
    <property type="entry name" value="Transposon Tf2-6 polyprotein-like Protein"/>
    <property type="match status" value="1"/>
</dbReference>
<name>A0A1B6IN80_9HEMI</name>
<dbReference type="GO" id="GO:0003964">
    <property type="term" value="F:RNA-directed DNA polymerase activity"/>
    <property type="evidence" value="ECO:0007669"/>
    <property type="project" value="UniProtKB-EC"/>
</dbReference>
<evidence type="ECO:0000256" key="3">
    <source>
        <dbReference type="SAM" id="MobiDB-lite"/>
    </source>
</evidence>
<dbReference type="Pfam" id="PF00665">
    <property type="entry name" value="rve"/>
    <property type="match status" value="1"/>
</dbReference>
<dbReference type="SUPFAM" id="SSF53098">
    <property type="entry name" value="Ribonuclease H-like"/>
    <property type="match status" value="1"/>
</dbReference>